<feature type="region of interest" description="Disordered" evidence="1">
    <location>
        <begin position="245"/>
        <end position="296"/>
    </location>
</feature>
<dbReference type="CDD" id="cd20404">
    <property type="entry name" value="Tudor_Agenet_AtEML-like"/>
    <property type="match status" value="1"/>
</dbReference>
<dbReference type="PANTHER" id="PTHR45614">
    <property type="entry name" value="MYB PROTEIN-RELATED"/>
    <property type="match status" value="1"/>
</dbReference>
<feature type="domain" description="HTH myb-type" evidence="3">
    <location>
        <begin position="324"/>
        <end position="370"/>
    </location>
</feature>
<dbReference type="AlphaFoldDB" id="A0A7S2K9W5"/>
<dbReference type="SMART" id="SM00717">
    <property type="entry name" value="SANT"/>
    <property type="match status" value="2"/>
</dbReference>
<protein>
    <submittedName>
        <fullName evidence="4">Uncharacterized protein</fullName>
    </submittedName>
</protein>
<feature type="domain" description="HTH myb-type" evidence="3">
    <location>
        <begin position="371"/>
        <end position="425"/>
    </location>
</feature>
<dbReference type="GO" id="GO:0000981">
    <property type="term" value="F:DNA-binding transcription factor activity, RNA polymerase II-specific"/>
    <property type="evidence" value="ECO:0007669"/>
    <property type="project" value="TreeGrafter"/>
</dbReference>
<dbReference type="CDD" id="cd00167">
    <property type="entry name" value="SANT"/>
    <property type="match status" value="2"/>
</dbReference>
<feature type="region of interest" description="Disordered" evidence="1">
    <location>
        <begin position="121"/>
        <end position="207"/>
    </location>
</feature>
<organism evidence="4">
    <name type="scientific">Leptocylindrus danicus</name>
    <dbReference type="NCBI Taxonomy" id="163516"/>
    <lineage>
        <taxon>Eukaryota</taxon>
        <taxon>Sar</taxon>
        <taxon>Stramenopiles</taxon>
        <taxon>Ochrophyta</taxon>
        <taxon>Bacillariophyta</taxon>
        <taxon>Coscinodiscophyceae</taxon>
        <taxon>Chaetocerotophycidae</taxon>
        <taxon>Leptocylindrales</taxon>
        <taxon>Leptocylindraceae</taxon>
        <taxon>Leptocylindrus</taxon>
    </lineage>
</organism>
<evidence type="ECO:0000256" key="1">
    <source>
        <dbReference type="SAM" id="MobiDB-lite"/>
    </source>
</evidence>
<dbReference type="PROSITE" id="PS51294">
    <property type="entry name" value="HTH_MYB"/>
    <property type="match status" value="2"/>
</dbReference>
<accession>A0A7S2K9W5</accession>
<feature type="compositionally biased region" description="Polar residues" evidence="1">
    <location>
        <begin position="121"/>
        <end position="150"/>
    </location>
</feature>
<evidence type="ECO:0000259" key="3">
    <source>
        <dbReference type="PROSITE" id="PS51294"/>
    </source>
</evidence>
<dbReference type="GO" id="GO:0000978">
    <property type="term" value="F:RNA polymerase II cis-regulatory region sequence-specific DNA binding"/>
    <property type="evidence" value="ECO:0007669"/>
    <property type="project" value="TreeGrafter"/>
</dbReference>
<dbReference type="Gene3D" id="1.10.10.60">
    <property type="entry name" value="Homeodomain-like"/>
    <property type="match status" value="2"/>
</dbReference>
<dbReference type="PROSITE" id="PS50090">
    <property type="entry name" value="MYB_LIKE"/>
    <property type="match status" value="2"/>
</dbReference>
<proteinExistence type="predicted"/>
<evidence type="ECO:0000259" key="2">
    <source>
        <dbReference type="PROSITE" id="PS50090"/>
    </source>
</evidence>
<dbReference type="SUPFAM" id="SSF46689">
    <property type="entry name" value="Homeodomain-like"/>
    <property type="match status" value="1"/>
</dbReference>
<dbReference type="GO" id="GO:0005634">
    <property type="term" value="C:nucleus"/>
    <property type="evidence" value="ECO:0007669"/>
    <property type="project" value="TreeGrafter"/>
</dbReference>
<dbReference type="Pfam" id="PF13921">
    <property type="entry name" value="Myb_DNA-bind_6"/>
    <property type="match status" value="1"/>
</dbReference>
<dbReference type="PANTHER" id="PTHR45614:SF232">
    <property type="entry name" value="TRANSCRIPTION FACTOR MYB3R-2"/>
    <property type="match status" value="1"/>
</dbReference>
<dbReference type="EMBL" id="HBGY01010300">
    <property type="protein sequence ID" value="CAD9568626.1"/>
    <property type="molecule type" value="Transcribed_RNA"/>
</dbReference>
<feature type="compositionally biased region" description="Basic residues" evidence="1">
    <location>
        <begin position="270"/>
        <end position="281"/>
    </location>
</feature>
<feature type="compositionally biased region" description="Low complexity" evidence="1">
    <location>
        <begin position="151"/>
        <end position="192"/>
    </location>
</feature>
<dbReference type="InterPro" id="IPR050560">
    <property type="entry name" value="MYB_TF"/>
</dbReference>
<dbReference type="InterPro" id="IPR001005">
    <property type="entry name" value="SANT/Myb"/>
</dbReference>
<dbReference type="InterPro" id="IPR009057">
    <property type="entry name" value="Homeodomain-like_sf"/>
</dbReference>
<name>A0A7S2K9W5_9STRA</name>
<evidence type="ECO:0000313" key="4">
    <source>
        <dbReference type="EMBL" id="CAD9568626.1"/>
    </source>
</evidence>
<reference evidence="4" key="1">
    <citation type="submission" date="2021-01" db="EMBL/GenBank/DDBJ databases">
        <authorList>
            <person name="Corre E."/>
            <person name="Pelletier E."/>
            <person name="Niang G."/>
            <person name="Scheremetjew M."/>
            <person name="Finn R."/>
            <person name="Kale V."/>
            <person name="Holt S."/>
            <person name="Cochrane G."/>
            <person name="Meng A."/>
            <person name="Brown T."/>
            <person name="Cohen L."/>
        </authorList>
    </citation>
    <scope>NUCLEOTIDE SEQUENCE</scope>
    <source>
        <strain evidence="4">B650</strain>
    </source>
</reference>
<feature type="domain" description="Myb-like" evidence="2">
    <location>
        <begin position="371"/>
        <end position="421"/>
    </location>
</feature>
<sequence>MSNTPTSTPQCAQCGAKDQRLIVNDDCASGAPKERYCPRCMIDKRIRVYWELDNRWYWGVVQDYNDKSGEHLIKYPDCGQGADTEWLKIDVAATMGAPKQQNVNVPDAFAAIQAEENSIESSTVLTASSPNRKASAGNNKATTTPSKAVASTTTPSKTPNSNQKSKSKSTNVNKTPNSSTNNAQQQQQQQQQHPAFHPMQMTGYYPPPPHHVNAFPFSPAHVNINLNMANAMMSPYGAAQFTGHHPHAHAHDVHPSSWGPGAAADAQRQHQARSHHNHAGHGHASSSAAANVRSSFEDEVKEVTLTNMNKQRGNIGISPKAGPRTWTTEEDMHLLELIKTQGDPIKWSKIADSMSERTGKQCRERYVNHLNPNLKNTDWSPSEDATIFHLFNSMGSQWAKMSKMIPGRTDNGIKNRYHNLKRQLERDDEQRKKSLKLKDYEKEVRVDRIRDELPSNLRGNLFASSSKSMWDMHKGIHLIAANTVKGNAHLTNKVSKQFDSFHAASEDGEQCARCGLFAPSVQCGRQICNRTGWCETCTRIPPSICGNLLRECLSLRKEQDPDLCAIIEKFEDRRGKSVEELAAASSSSSVVTSK</sequence>
<dbReference type="InterPro" id="IPR017930">
    <property type="entry name" value="Myb_dom"/>
</dbReference>
<gene>
    <name evidence="4" type="ORF">LDAN0321_LOCUS6505</name>
</gene>
<feature type="domain" description="Myb-like" evidence="2">
    <location>
        <begin position="318"/>
        <end position="370"/>
    </location>
</feature>